<comment type="caution">
    <text evidence="2">The sequence shown here is derived from an EMBL/GenBank/DDBJ whole genome shotgun (WGS) entry which is preliminary data.</text>
</comment>
<dbReference type="Pfam" id="PF13843">
    <property type="entry name" value="DDE_Tnp_1_7"/>
    <property type="match status" value="1"/>
</dbReference>
<feature type="non-terminal residue" evidence="2">
    <location>
        <position position="148"/>
    </location>
</feature>
<evidence type="ECO:0000313" key="3">
    <source>
        <dbReference type="Proteomes" id="UP000502823"/>
    </source>
</evidence>
<dbReference type="OrthoDB" id="8191242at2759"/>
<gene>
    <name evidence="2" type="ORF">Cfor_11246</name>
</gene>
<dbReference type="PANTHER" id="PTHR46599">
    <property type="entry name" value="PIGGYBAC TRANSPOSABLE ELEMENT-DERIVED PROTEIN 4"/>
    <property type="match status" value="1"/>
</dbReference>
<dbReference type="InParanoid" id="A0A6L2Q0N9"/>
<dbReference type="PANTHER" id="PTHR46599:SF3">
    <property type="entry name" value="PIGGYBAC TRANSPOSABLE ELEMENT-DERIVED PROTEIN 4"/>
    <property type="match status" value="1"/>
</dbReference>
<reference evidence="3" key="1">
    <citation type="submission" date="2020-01" db="EMBL/GenBank/DDBJ databases">
        <title>Draft genome sequence of the Termite Coptotermes fromosanus.</title>
        <authorList>
            <person name="Itakura S."/>
            <person name="Yosikawa Y."/>
            <person name="Umezawa K."/>
        </authorList>
    </citation>
    <scope>NUCLEOTIDE SEQUENCE [LARGE SCALE GENOMIC DNA]</scope>
</reference>
<feature type="domain" description="PiggyBac transposable element-derived protein" evidence="1">
    <location>
        <begin position="2"/>
        <end position="147"/>
    </location>
</feature>
<accession>A0A6L2Q0N9</accession>
<dbReference type="Proteomes" id="UP000502823">
    <property type="component" value="Unassembled WGS sequence"/>
</dbReference>
<name>A0A6L2Q0N9_COPFO</name>
<protein>
    <recommendedName>
        <fullName evidence="1">PiggyBac transposable element-derived protein domain-containing protein</fullName>
    </recommendedName>
</protein>
<dbReference type="InterPro" id="IPR029526">
    <property type="entry name" value="PGBD"/>
</dbReference>
<proteinExistence type="predicted"/>
<sequence>MAVRLVEPLVNLGYALSMDSYYNYPSLCSLRTNDGVSVTGTLHLNGKHICQLVKTKMSAKGGFVAAECNGIIFMKWRDKTEVSFISTIHDNTLQIQIMMGIRVSKPKSIGQYDLAMGGGDMKDQIFEPYLMERNQAKNWCMIFFKRLQ</sequence>
<keyword evidence="3" id="KW-1185">Reference proteome</keyword>
<evidence type="ECO:0000313" key="2">
    <source>
        <dbReference type="EMBL" id="GFG37450.1"/>
    </source>
</evidence>
<dbReference type="EMBL" id="BLKM01012717">
    <property type="protein sequence ID" value="GFG37450.1"/>
    <property type="molecule type" value="Genomic_DNA"/>
</dbReference>
<organism evidence="2 3">
    <name type="scientific">Coptotermes formosanus</name>
    <name type="common">Formosan subterranean termite</name>
    <dbReference type="NCBI Taxonomy" id="36987"/>
    <lineage>
        <taxon>Eukaryota</taxon>
        <taxon>Metazoa</taxon>
        <taxon>Ecdysozoa</taxon>
        <taxon>Arthropoda</taxon>
        <taxon>Hexapoda</taxon>
        <taxon>Insecta</taxon>
        <taxon>Pterygota</taxon>
        <taxon>Neoptera</taxon>
        <taxon>Polyneoptera</taxon>
        <taxon>Dictyoptera</taxon>
        <taxon>Blattodea</taxon>
        <taxon>Blattoidea</taxon>
        <taxon>Termitoidae</taxon>
        <taxon>Rhinotermitidae</taxon>
        <taxon>Coptotermes</taxon>
    </lineage>
</organism>
<evidence type="ECO:0000259" key="1">
    <source>
        <dbReference type="Pfam" id="PF13843"/>
    </source>
</evidence>
<dbReference type="AlphaFoldDB" id="A0A6L2Q0N9"/>